<keyword evidence="1" id="KW-0175">Coiled coil</keyword>
<evidence type="ECO:0000313" key="3">
    <source>
        <dbReference type="EnsemblMetazoa" id="XP_020909806.2"/>
    </source>
</evidence>
<feature type="coiled-coil region" evidence="1">
    <location>
        <begin position="174"/>
        <end position="237"/>
    </location>
</feature>
<sequence>MFRPFPKCKKKNSLPRQQGYTGPKGNDGRTLVGPGSNGQVDQSYLTKHSLETSDIRKYPLALINILSRLAEDRLWANDLPMAEAVLNFIFTLTQGRDDAVELRKFAKRRLAFLNKPGFDRFGRNKLFAPLLKWEAFRNYVANIRDYCRDYEIAYNTLQASIERDENTNEIVQARQTAEIQVTKEKERLEEARRVALTEKEAYVPAIKHLESTMDGYLAQANQLLTQLNDQAQFTQEDMFALLQGVTGFVGAVAGKDPFGALGAAIETAEHFATQCDAGTLQDNLGHLTKWLTFGQEYQKLEDSSDLDFDQMDVGSVPEMMQANLEMNKEGLIADLVCLLEESLPPSEVAKFKEQVERFFIAGAARIDLIAKVIDLDNEIGGYNFDIPNLEETASELEMLRNVGDSPLEDRVQQMFLDNLLTSYQKMEASFSKNLYLFYKSFEFRSLWDETQRLASFERTASEAAAGNGQLQGVVHLNNALQELDDLDSKGRQCFTRFVFTDNVHKWQFDSINNPAW</sequence>
<feature type="region of interest" description="Disordered" evidence="2">
    <location>
        <begin position="1"/>
        <end position="40"/>
    </location>
</feature>
<evidence type="ECO:0000256" key="2">
    <source>
        <dbReference type="SAM" id="MobiDB-lite"/>
    </source>
</evidence>
<protein>
    <submittedName>
        <fullName evidence="3">Uncharacterized protein</fullName>
    </submittedName>
</protein>
<dbReference type="Proteomes" id="UP000887567">
    <property type="component" value="Unplaced"/>
</dbReference>
<organism evidence="3 4">
    <name type="scientific">Exaiptasia diaphana</name>
    <name type="common">Tropical sea anemone</name>
    <name type="synonym">Aiptasia pulchella</name>
    <dbReference type="NCBI Taxonomy" id="2652724"/>
    <lineage>
        <taxon>Eukaryota</taxon>
        <taxon>Metazoa</taxon>
        <taxon>Cnidaria</taxon>
        <taxon>Anthozoa</taxon>
        <taxon>Hexacorallia</taxon>
        <taxon>Actiniaria</taxon>
        <taxon>Aiptasiidae</taxon>
        <taxon>Exaiptasia</taxon>
    </lineage>
</organism>
<dbReference type="AlphaFoldDB" id="A0A913XU47"/>
<keyword evidence="4" id="KW-1185">Reference proteome</keyword>
<feature type="compositionally biased region" description="Basic residues" evidence="2">
    <location>
        <begin position="1"/>
        <end position="13"/>
    </location>
</feature>
<reference evidence="3" key="1">
    <citation type="submission" date="2022-11" db="UniProtKB">
        <authorList>
            <consortium name="EnsemblMetazoa"/>
        </authorList>
    </citation>
    <scope>IDENTIFICATION</scope>
</reference>
<dbReference type="KEGG" id="epa:110247689"/>
<evidence type="ECO:0000313" key="4">
    <source>
        <dbReference type="Proteomes" id="UP000887567"/>
    </source>
</evidence>
<dbReference type="OrthoDB" id="5984001at2759"/>
<dbReference type="GeneID" id="110247689"/>
<proteinExistence type="predicted"/>
<dbReference type="RefSeq" id="XP_020909806.2">
    <property type="nucleotide sequence ID" value="XM_021054147.2"/>
</dbReference>
<accession>A0A913XU47</accession>
<name>A0A913XU47_EXADI</name>
<dbReference type="EnsemblMetazoa" id="XM_021054147.2">
    <property type="protein sequence ID" value="XP_020909806.2"/>
    <property type="gene ID" value="LOC110247689"/>
</dbReference>
<evidence type="ECO:0000256" key="1">
    <source>
        <dbReference type="SAM" id="Coils"/>
    </source>
</evidence>